<dbReference type="EMBL" id="GBXM01095713">
    <property type="protein sequence ID" value="JAH12864.1"/>
    <property type="molecule type" value="Transcribed_RNA"/>
</dbReference>
<organism evidence="1">
    <name type="scientific">Anguilla anguilla</name>
    <name type="common">European freshwater eel</name>
    <name type="synonym">Muraena anguilla</name>
    <dbReference type="NCBI Taxonomy" id="7936"/>
    <lineage>
        <taxon>Eukaryota</taxon>
        <taxon>Metazoa</taxon>
        <taxon>Chordata</taxon>
        <taxon>Craniata</taxon>
        <taxon>Vertebrata</taxon>
        <taxon>Euteleostomi</taxon>
        <taxon>Actinopterygii</taxon>
        <taxon>Neopterygii</taxon>
        <taxon>Teleostei</taxon>
        <taxon>Anguilliformes</taxon>
        <taxon>Anguillidae</taxon>
        <taxon>Anguilla</taxon>
    </lineage>
</organism>
<proteinExistence type="predicted"/>
<reference evidence="1" key="2">
    <citation type="journal article" date="2015" name="Fish Shellfish Immunol.">
        <title>Early steps in the European eel (Anguilla anguilla)-Vibrio vulnificus interaction in the gills: Role of the RtxA13 toxin.</title>
        <authorList>
            <person name="Callol A."/>
            <person name="Pajuelo D."/>
            <person name="Ebbesson L."/>
            <person name="Teles M."/>
            <person name="MacKenzie S."/>
            <person name="Amaro C."/>
        </authorList>
    </citation>
    <scope>NUCLEOTIDE SEQUENCE</scope>
</reference>
<protein>
    <submittedName>
        <fullName evidence="1">Uncharacterized protein</fullName>
    </submittedName>
</protein>
<sequence>MCHSIANTKIRGAVSVPCFLVTSPYYTQVSNESTLHSEIGHTAV</sequence>
<accession>A0A0E9Q801</accession>
<name>A0A0E9Q801_ANGAN</name>
<dbReference type="AlphaFoldDB" id="A0A0E9Q801"/>
<reference evidence="1" key="1">
    <citation type="submission" date="2014-11" db="EMBL/GenBank/DDBJ databases">
        <authorList>
            <person name="Amaro Gonzalez C."/>
        </authorList>
    </citation>
    <scope>NUCLEOTIDE SEQUENCE</scope>
</reference>
<evidence type="ECO:0000313" key="1">
    <source>
        <dbReference type="EMBL" id="JAH12864.1"/>
    </source>
</evidence>